<proteinExistence type="predicted"/>
<accession>A0A2K1QW63</accession>
<dbReference type="PANTHER" id="PTHR30336:SF20">
    <property type="entry name" value="DUF218 DOMAIN-CONTAINING PROTEIN"/>
    <property type="match status" value="1"/>
</dbReference>
<dbReference type="InParanoid" id="A0A2K1QW63"/>
<gene>
    <name evidence="1" type="ORF">CAC42_2482</name>
</gene>
<dbReference type="Proteomes" id="UP000243797">
    <property type="component" value="Unassembled WGS sequence"/>
</dbReference>
<keyword evidence="2" id="KW-1185">Reference proteome</keyword>
<evidence type="ECO:0000313" key="2">
    <source>
        <dbReference type="Proteomes" id="UP000243797"/>
    </source>
</evidence>
<dbReference type="Gene3D" id="3.40.50.620">
    <property type="entry name" value="HUPs"/>
    <property type="match status" value="1"/>
</dbReference>
<dbReference type="GO" id="GO:0005886">
    <property type="term" value="C:plasma membrane"/>
    <property type="evidence" value="ECO:0007669"/>
    <property type="project" value="TreeGrafter"/>
</dbReference>
<comment type="caution">
    <text evidence="1">The sequence shown here is derived from an EMBL/GenBank/DDBJ whole genome shotgun (WGS) entry which is preliminary data.</text>
</comment>
<dbReference type="Gene3D" id="1.10.3620.10">
    <property type="entry name" value="YdcF like domain"/>
    <property type="match status" value="1"/>
</dbReference>
<dbReference type="InterPro" id="IPR051599">
    <property type="entry name" value="Cell_Envelope_Assoc"/>
</dbReference>
<dbReference type="AlphaFoldDB" id="A0A2K1QW63"/>
<reference evidence="1 2" key="1">
    <citation type="submission" date="2017-06" db="EMBL/GenBank/DDBJ databases">
        <title>Draft genome sequence of a variant of Elsinoe murrayae.</title>
        <authorList>
            <person name="Cheng Q."/>
        </authorList>
    </citation>
    <scope>NUCLEOTIDE SEQUENCE [LARGE SCALE GENOMIC DNA]</scope>
    <source>
        <strain evidence="1 2">CQ-2017a</strain>
    </source>
</reference>
<dbReference type="OrthoDB" id="17725at2759"/>
<organism evidence="1 2">
    <name type="scientific">Sphaceloma murrayae</name>
    <dbReference type="NCBI Taxonomy" id="2082308"/>
    <lineage>
        <taxon>Eukaryota</taxon>
        <taxon>Fungi</taxon>
        <taxon>Dikarya</taxon>
        <taxon>Ascomycota</taxon>
        <taxon>Pezizomycotina</taxon>
        <taxon>Dothideomycetes</taxon>
        <taxon>Dothideomycetidae</taxon>
        <taxon>Myriangiales</taxon>
        <taxon>Elsinoaceae</taxon>
        <taxon>Sphaceloma</taxon>
    </lineage>
</organism>
<evidence type="ECO:0000313" key="1">
    <source>
        <dbReference type="EMBL" id="PNS19305.1"/>
    </source>
</evidence>
<dbReference type="EMBL" id="NKHZ01000032">
    <property type="protein sequence ID" value="PNS19305.1"/>
    <property type="molecule type" value="Genomic_DNA"/>
</dbReference>
<protein>
    <submittedName>
        <fullName evidence="1">Uncharacterized protein</fullName>
    </submittedName>
</protein>
<dbReference type="InterPro" id="IPR014729">
    <property type="entry name" value="Rossmann-like_a/b/a_fold"/>
</dbReference>
<sequence>MSNVHPSRLAKDINLVSNYLAQSDIESLGTSEPVDCIAICASQVLHQATALFRILEARPNLTTTLVLVGGIGHSTQAIYDAVAAHPHYRTLATAVTGQPEARVLDLILTHFFDKRKLESSGCRVLLEDRSTNGGANATETKRVLDEAGLSPPKTCLVVQDQTMLRRSVATFEKVYENVESPPRFLAWPVFVPVMRFQDDELDYDVQGVEGPLWPKDRFYSLLVGEVRRLRDDENGYGPRGTGFIGHVHVPADVLLAADNIATSLNATR</sequence>
<name>A0A2K1QW63_9PEZI</name>
<dbReference type="PANTHER" id="PTHR30336">
    <property type="entry name" value="INNER MEMBRANE PROTEIN, PROBABLE PERMEASE"/>
    <property type="match status" value="1"/>
</dbReference>